<protein>
    <recommendedName>
        <fullName evidence="2">SAP domain-containing protein</fullName>
    </recommendedName>
</protein>
<dbReference type="InterPro" id="IPR003034">
    <property type="entry name" value="SAP_dom"/>
</dbReference>
<dbReference type="Gene3D" id="1.10.720.30">
    <property type="entry name" value="SAP domain"/>
    <property type="match status" value="1"/>
</dbReference>
<dbReference type="EMBL" id="KZ613469">
    <property type="protein sequence ID" value="PMD25964.1"/>
    <property type="molecule type" value="Genomic_DNA"/>
</dbReference>
<sequence length="624" mass="68991">MTDWNKLKVVDLKAELKKRGLAQTGLKPALVARLEEAENVEGSESEATIQEDPNKLDTNSVTSPDTVSPTVPTSEANADHFAAETTLQATTEHSEPPTAPRSIPREPSAIDIQTEPLPTQPAHTVEASQALAQNDKHESALPSVEPQEAIDDRLKRKRRSQSPPPSTAGSIRKRFRNDEDGEQMDGIVTTQEDANWVEKHNAVDEADVNAAAKEVAMHGVEPGPTIVGDAKEEVKIEDLRMSGVEEAKFEERMEIDEAPKRESASFDDDYPAKTRDSRQFKSLFSGETQSNAMAISKSHDSFEEAEPDRAIAPAIHPATSALYIRDIMRPLNLAQLKTHLATLAAPPGQEPDLDVVVNFYIDTIRTHAFVAFTNTSAASRVRSALHDRIWPDEKTRKPLWVDFIPVEKVDEWIDRETAEPAGARGPSKKWEVYYDVDEDRRVTAILQEASNLLPAQQTRRPSAPVPPLPSPQASRRIENAPSAPRSFNIRGQGAPMAKLDELFKSTATKPMLYYMPVPKALANKRLDNIDAAMSADAAAGKKITGPINRYTFEDGDKLVDRGPEIFPGIRPPPDQRRGGGSRGGPYRDTYRGRGGGGHGDRPPHRAYESFRPAMDPRDDRDRRY</sequence>
<dbReference type="InterPro" id="IPR034257">
    <property type="entry name" value="Acinus_RRM"/>
</dbReference>
<dbReference type="Pfam" id="PF02037">
    <property type="entry name" value="SAP"/>
    <property type="match status" value="1"/>
</dbReference>
<accession>A0A2J6QI83</accession>
<keyword evidence="4" id="KW-1185">Reference proteome</keyword>
<dbReference type="PANTHER" id="PTHR47031">
    <property type="entry name" value="SAP DNA-BINDING DOMAIN-CONTAINING PROTEIN"/>
    <property type="match status" value="1"/>
</dbReference>
<dbReference type="CDD" id="cd12432">
    <property type="entry name" value="RRM_ACINU"/>
    <property type="match status" value="1"/>
</dbReference>
<dbReference type="STRING" id="1745343.A0A2J6QI83"/>
<feature type="domain" description="SAP" evidence="2">
    <location>
        <begin position="4"/>
        <end position="38"/>
    </location>
</feature>
<dbReference type="OrthoDB" id="5348404at2759"/>
<dbReference type="InterPro" id="IPR035979">
    <property type="entry name" value="RBD_domain_sf"/>
</dbReference>
<name>A0A2J6QI83_9HELO</name>
<dbReference type="PROSITE" id="PS50800">
    <property type="entry name" value="SAP"/>
    <property type="match status" value="1"/>
</dbReference>
<dbReference type="SUPFAM" id="SSF54928">
    <property type="entry name" value="RNA-binding domain, RBD"/>
    <property type="match status" value="1"/>
</dbReference>
<feature type="region of interest" description="Disordered" evidence="1">
    <location>
        <begin position="451"/>
        <end position="486"/>
    </location>
</feature>
<evidence type="ECO:0000313" key="4">
    <source>
        <dbReference type="Proteomes" id="UP000235672"/>
    </source>
</evidence>
<gene>
    <name evidence="3" type="ORF">NA56DRAFT_642204</name>
</gene>
<feature type="compositionally biased region" description="Low complexity" evidence="1">
    <location>
        <begin position="60"/>
        <end position="74"/>
    </location>
</feature>
<proteinExistence type="predicted"/>
<feature type="region of interest" description="Disordered" evidence="1">
    <location>
        <begin position="562"/>
        <end position="624"/>
    </location>
</feature>
<evidence type="ECO:0000259" key="2">
    <source>
        <dbReference type="PROSITE" id="PS50800"/>
    </source>
</evidence>
<dbReference type="AlphaFoldDB" id="A0A2J6QI83"/>
<dbReference type="Proteomes" id="UP000235672">
    <property type="component" value="Unassembled WGS sequence"/>
</dbReference>
<feature type="region of interest" description="Disordered" evidence="1">
    <location>
        <begin position="37"/>
        <end position="201"/>
    </location>
</feature>
<dbReference type="SUPFAM" id="SSF68906">
    <property type="entry name" value="SAP domain"/>
    <property type="match status" value="1"/>
</dbReference>
<feature type="compositionally biased region" description="Basic and acidic residues" evidence="1">
    <location>
        <begin position="598"/>
        <end position="624"/>
    </location>
</feature>
<evidence type="ECO:0000256" key="1">
    <source>
        <dbReference type="SAM" id="MobiDB-lite"/>
    </source>
</evidence>
<dbReference type="SMART" id="SM00513">
    <property type="entry name" value="SAP"/>
    <property type="match status" value="1"/>
</dbReference>
<dbReference type="GO" id="GO:0003676">
    <property type="term" value="F:nucleic acid binding"/>
    <property type="evidence" value="ECO:0007669"/>
    <property type="project" value="InterPro"/>
</dbReference>
<dbReference type="PANTHER" id="PTHR47031:SF3">
    <property type="entry name" value="SAP DOMAIN-CONTAINING PROTEIN"/>
    <property type="match status" value="1"/>
</dbReference>
<organism evidence="3 4">
    <name type="scientific">Hyaloscypha hepaticicola</name>
    <dbReference type="NCBI Taxonomy" id="2082293"/>
    <lineage>
        <taxon>Eukaryota</taxon>
        <taxon>Fungi</taxon>
        <taxon>Dikarya</taxon>
        <taxon>Ascomycota</taxon>
        <taxon>Pezizomycotina</taxon>
        <taxon>Leotiomycetes</taxon>
        <taxon>Helotiales</taxon>
        <taxon>Hyaloscyphaceae</taxon>
        <taxon>Hyaloscypha</taxon>
    </lineage>
</organism>
<evidence type="ECO:0000313" key="3">
    <source>
        <dbReference type="EMBL" id="PMD25964.1"/>
    </source>
</evidence>
<dbReference type="InterPro" id="IPR036361">
    <property type="entry name" value="SAP_dom_sf"/>
</dbReference>
<reference evidence="3 4" key="1">
    <citation type="submission" date="2016-05" db="EMBL/GenBank/DDBJ databases">
        <title>A degradative enzymes factory behind the ericoid mycorrhizal symbiosis.</title>
        <authorList>
            <consortium name="DOE Joint Genome Institute"/>
            <person name="Martino E."/>
            <person name="Morin E."/>
            <person name="Grelet G."/>
            <person name="Kuo A."/>
            <person name="Kohler A."/>
            <person name="Daghino S."/>
            <person name="Barry K."/>
            <person name="Choi C."/>
            <person name="Cichocki N."/>
            <person name="Clum A."/>
            <person name="Copeland A."/>
            <person name="Hainaut M."/>
            <person name="Haridas S."/>
            <person name="Labutti K."/>
            <person name="Lindquist E."/>
            <person name="Lipzen A."/>
            <person name="Khouja H.-R."/>
            <person name="Murat C."/>
            <person name="Ohm R."/>
            <person name="Olson A."/>
            <person name="Spatafora J."/>
            <person name="Veneault-Fourrey C."/>
            <person name="Henrissat B."/>
            <person name="Grigoriev I."/>
            <person name="Martin F."/>
            <person name="Perotto S."/>
        </authorList>
    </citation>
    <scope>NUCLEOTIDE SEQUENCE [LARGE SCALE GENOMIC DNA]</scope>
    <source>
        <strain evidence="3 4">UAMH 7357</strain>
    </source>
</reference>